<dbReference type="PANTHER" id="PTHR24148:SF73">
    <property type="entry name" value="HET DOMAIN PROTEIN (AFU_ORTHOLOGUE AFUA_8G01020)"/>
    <property type="match status" value="1"/>
</dbReference>
<accession>W2SEC4</accession>
<dbReference type="eggNOG" id="ENOG502SS3X">
    <property type="taxonomic scope" value="Eukaryota"/>
</dbReference>
<feature type="domain" description="Heterokaryon incompatibility" evidence="1">
    <location>
        <begin position="49"/>
        <end position="129"/>
    </location>
</feature>
<keyword evidence="3" id="KW-1185">Reference proteome</keyword>
<evidence type="ECO:0000313" key="2">
    <source>
        <dbReference type="EMBL" id="ETN47086.1"/>
    </source>
</evidence>
<dbReference type="RefSeq" id="XP_008711798.1">
    <property type="nucleotide sequence ID" value="XM_008713576.1"/>
</dbReference>
<dbReference type="GeneID" id="19968615"/>
<proteinExistence type="predicted"/>
<evidence type="ECO:0000259" key="1">
    <source>
        <dbReference type="Pfam" id="PF06985"/>
    </source>
</evidence>
<dbReference type="Pfam" id="PF26639">
    <property type="entry name" value="Het-6_barrel"/>
    <property type="match status" value="1"/>
</dbReference>
<name>W2SEC4_CYPE1</name>
<dbReference type="InterPro" id="IPR052895">
    <property type="entry name" value="HetReg/Transcr_Mod"/>
</dbReference>
<dbReference type="PANTHER" id="PTHR24148">
    <property type="entry name" value="ANKYRIN REPEAT DOMAIN-CONTAINING PROTEIN 39 HOMOLOG-RELATED"/>
    <property type="match status" value="1"/>
</dbReference>
<organism evidence="2 3">
    <name type="scientific">Cyphellophora europaea (strain CBS 101466)</name>
    <name type="common">Phialophora europaea</name>
    <dbReference type="NCBI Taxonomy" id="1220924"/>
    <lineage>
        <taxon>Eukaryota</taxon>
        <taxon>Fungi</taxon>
        <taxon>Dikarya</taxon>
        <taxon>Ascomycota</taxon>
        <taxon>Pezizomycotina</taxon>
        <taxon>Eurotiomycetes</taxon>
        <taxon>Chaetothyriomycetidae</taxon>
        <taxon>Chaetothyriales</taxon>
        <taxon>Cyphellophoraceae</taxon>
        <taxon>Cyphellophora</taxon>
    </lineage>
</organism>
<evidence type="ECO:0000313" key="3">
    <source>
        <dbReference type="Proteomes" id="UP000030752"/>
    </source>
</evidence>
<dbReference type="Proteomes" id="UP000030752">
    <property type="component" value="Unassembled WGS sequence"/>
</dbReference>
<protein>
    <recommendedName>
        <fullName evidence="1">Heterokaryon incompatibility domain-containing protein</fullName>
    </recommendedName>
</protein>
<dbReference type="EMBL" id="KB822711">
    <property type="protein sequence ID" value="ETN47086.1"/>
    <property type="molecule type" value="Genomic_DNA"/>
</dbReference>
<dbReference type="AlphaFoldDB" id="W2SEC4"/>
<gene>
    <name evidence="2" type="ORF">HMPREF1541_01276</name>
</gene>
<dbReference type="STRING" id="1220924.W2SEC4"/>
<dbReference type="InterPro" id="IPR010730">
    <property type="entry name" value="HET"/>
</dbReference>
<reference evidence="2 3" key="1">
    <citation type="submission" date="2013-03" db="EMBL/GenBank/DDBJ databases">
        <title>The Genome Sequence of Phialophora europaea CBS 101466.</title>
        <authorList>
            <consortium name="The Broad Institute Genomics Platform"/>
            <person name="Cuomo C."/>
            <person name="de Hoog S."/>
            <person name="Gorbushina A."/>
            <person name="Walker B."/>
            <person name="Young S.K."/>
            <person name="Zeng Q."/>
            <person name="Gargeya S."/>
            <person name="Fitzgerald M."/>
            <person name="Haas B."/>
            <person name="Abouelleil A."/>
            <person name="Allen A.W."/>
            <person name="Alvarado L."/>
            <person name="Arachchi H.M."/>
            <person name="Berlin A.M."/>
            <person name="Chapman S.B."/>
            <person name="Gainer-Dewar J."/>
            <person name="Goldberg J."/>
            <person name="Griggs A."/>
            <person name="Gujja S."/>
            <person name="Hansen M."/>
            <person name="Howarth C."/>
            <person name="Imamovic A."/>
            <person name="Ireland A."/>
            <person name="Larimer J."/>
            <person name="McCowan C."/>
            <person name="Murphy C."/>
            <person name="Pearson M."/>
            <person name="Poon T.W."/>
            <person name="Priest M."/>
            <person name="Roberts A."/>
            <person name="Saif S."/>
            <person name="Shea T."/>
            <person name="Sisk P."/>
            <person name="Sykes S."/>
            <person name="Wortman J."/>
            <person name="Nusbaum C."/>
            <person name="Birren B."/>
        </authorList>
    </citation>
    <scope>NUCLEOTIDE SEQUENCE [LARGE SCALE GENOMIC DNA]</scope>
    <source>
        <strain evidence="2 3">CBS 101466</strain>
    </source>
</reference>
<dbReference type="VEuPathDB" id="FungiDB:HMPREF1541_01276"/>
<sequence>MAVSTYTILEGHLPVIRILQLLPSRAGAGDDDELQCSLEVTTLDEALPYIALSYVWENYHHGGIEGLIPAFPQGDVLLRCNGELVKIGANLSSALRRLRDKTSVVRVWVDSLCINQRNVRERTHQVGLMPVEQKPPATLPPLASWVVDWTVPPMLAENERLSHFELFDASSNLTGLVQLHGTSMLSILEVQGFVVDEIRSVGEAMPTSGFNRIRASVRRWLGVAFTAHDQARTHTQLMRGDFSKGSQLETFAMVLCGGLVYRGISNQPDEGKAKGGYRRIDNDDFKAFRDWSHPDRYQNRRTTVVEGVFQGWTDIEANQRANSLQFAIETSSCGRAFFTSKKGYMGVGPASVRSGDLVCVVLGCRVPLILRRRRAGAVTCQREKLRVLVRNPDGSSKSDKECSQRHQHVFEVIGDAYVHGIMDGEIVRGAEDRCELPSSLLLV</sequence>
<dbReference type="OrthoDB" id="2157530at2759"/>
<dbReference type="InParanoid" id="W2SEC4"/>
<dbReference type="HOGENOM" id="CLU_004184_7_4_1"/>
<dbReference type="Pfam" id="PF06985">
    <property type="entry name" value="HET"/>
    <property type="match status" value="1"/>
</dbReference>